<dbReference type="AlphaFoldDB" id="A0AAP0MGD2"/>
<feature type="domain" description="NADP-dependent oxidoreductase" evidence="3">
    <location>
        <begin position="31"/>
        <end position="302"/>
    </location>
</feature>
<organism evidence="4 5">
    <name type="scientific">Citrus x changshan-huyou</name>
    <dbReference type="NCBI Taxonomy" id="2935761"/>
    <lineage>
        <taxon>Eukaryota</taxon>
        <taxon>Viridiplantae</taxon>
        <taxon>Streptophyta</taxon>
        <taxon>Embryophyta</taxon>
        <taxon>Tracheophyta</taxon>
        <taxon>Spermatophyta</taxon>
        <taxon>Magnoliopsida</taxon>
        <taxon>eudicotyledons</taxon>
        <taxon>Gunneridae</taxon>
        <taxon>Pentapetalae</taxon>
        <taxon>rosids</taxon>
        <taxon>malvids</taxon>
        <taxon>Sapindales</taxon>
        <taxon>Rutaceae</taxon>
        <taxon>Aurantioideae</taxon>
        <taxon>Citrus</taxon>
    </lineage>
</organism>
<evidence type="ECO:0000259" key="3">
    <source>
        <dbReference type="Pfam" id="PF00248"/>
    </source>
</evidence>
<dbReference type="FunFam" id="3.20.20.100:FF:000014">
    <property type="entry name" value="NAD(P)-linked oxidoreductase superfamily protein"/>
    <property type="match status" value="1"/>
</dbReference>
<name>A0AAP0MGD2_9ROSI</name>
<dbReference type="InterPro" id="IPR036812">
    <property type="entry name" value="NAD(P)_OxRdtase_dom_sf"/>
</dbReference>
<dbReference type="GO" id="GO:0044550">
    <property type="term" value="P:secondary metabolite biosynthetic process"/>
    <property type="evidence" value="ECO:0007669"/>
    <property type="project" value="UniProtKB-ARBA"/>
</dbReference>
<dbReference type="EMBL" id="JBCGBO010000004">
    <property type="protein sequence ID" value="KAK9209063.1"/>
    <property type="molecule type" value="Genomic_DNA"/>
</dbReference>
<comment type="caution">
    <text evidence="4">The sequence shown here is derived from an EMBL/GenBank/DDBJ whole genome shotgun (WGS) entry which is preliminary data.</text>
</comment>
<gene>
    <name evidence="4" type="ORF">WN944_001426</name>
</gene>
<reference evidence="4 5" key="1">
    <citation type="submission" date="2024-05" db="EMBL/GenBank/DDBJ databases">
        <title>Haplotype-resolved chromosome-level genome assembly of Huyou (Citrus changshanensis).</title>
        <authorList>
            <person name="Miao C."/>
            <person name="Chen W."/>
            <person name="Wu Y."/>
            <person name="Wang L."/>
            <person name="Zhao S."/>
            <person name="Grierson D."/>
            <person name="Xu C."/>
            <person name="Chen K."/>
        </authorList>
    </citation>
    <scope>NUCLEOTIDE SEQUENCE [LARGE SCALE GENOMIC DNA]</scope>
    <source>
        <strain evidence="4">01-14</strain>
        <tissue evidence="4">Leaf</tissue>
    </source>
</reference>
<protein>
    <recommendedName>
        <fullName evidence="3">NADP-dependent oxidoreductase domain-containing protein</fullName>
    </recommendedName>
</protein>
<dbReference type="Gene3D" id="3.20.20.100">
    <property type="entry name" value="NADP-dependent oxidoreductase domain"/>
    <property type="match status" value="1"/>
</dbReference>
<dbReference type="PROSITE" id="PS00798">
    <property type="entry name" value="ALDOKETO_REDUCTASE_1"/>
    <property type="match status" value="1"/>
</dbReference>
<dbReference type="InterPro" id="IPR018170">
    <property type="entry name" value="Aldo/ket_reductase_CS"/>
</dbReference>
<accession>A0AAP0MGD2</accession>
<keyword evidence="2" id="KW-0560">Oxidoreductase</keyword>
<sequence>MANSQQMPVYINVPGVKLSSASAGREMPVIGLGTAVDKKDENAMKSAVMEAIKLGYRHFDTASEYGTERALGEAIDEALKLGLLTTRQDLFITTKLWLNDAHRDLVVPALKKSLRTLQMDYVDLYLIHWPISAKPSEKLQSLIPKEDLVPLDYKGVWEAMEECQRLGLTKFIGVSNFSSKKIEALLAFSTIPPSVNQVEMNPAWQQRQLREFCKSKSIIVTAFSPLGAAGSSWGTNQVMNNEALKQIADAHGKTVAQVCLRWIIEQGAIVVAKSFNKERLKENLDIFDWALTDHDYDKINQIPQHRMMPRDEYITPHGPFKTLEELWDEEPFANDILIFKSPPLLQEVGYTDDGVYIKGIVAKEGDVVEVSFLVKAASSID</sequence>
<dbReference type="PROSITE" id="PS00063">
    <property type="entry name" value="ALDOKETO_REDUCTASE_3"/>
    <property type="match status" value="1"/>
</dbReference>
<dbReference type="PANTHER" id="PTHR11732">
    <property type="entry name" value="ALDO/KETO REDUCTASE"/>
    <property type="match status" value="1"/>
</dbReference>
<evidence type="ECO:0000256" key="2">
    <source>
        <dbReference type="ARBA" id="ARBA00023002"/>
    </source>
</evidence>
<dbReference type="PROSITE" id="PS00062">
    <property type="entry name" value="ALDOKETO_REDUCTASE_2"/>
    <property type="match status" value="1"/>
</dbReference>
<dbReference type="SUPFAM" id="SSF51430">
    <property type="entry name" value="NAD(P)-linked oxidoreductase"/>
    <property type="match status" value="1"/>
</dbReference>
<dbReference type="InterPro" id="IPR023210">
    <property type="entry name" value="NADP_OxRdtase_dom"/>
</dbReference>
<dbReference type="InterPro" id="IPR044497">
    <property type="entry name" value="AKR4A/B"/>
</dbReference>
<dbReference type="InterPro" id="IPR020471">
    <property type="entry name" value="AKR"/>
</dbReference>
<dbReference type="Proteomes" id="UP001428341">
    <property type="component" value="Unassembled WGS sequence"/>
</dbReference>
<proteinExistence type="predicted"/>
<dbReference type="PRINTS" id="PR00069">
    <property type="entry name" value="ALDKETRDTASE"/>
</dbReference>
<evidence type="ECO:0000256" key="1">
    <source>
        <dbReference type="ARBA" id="ARBA00004721"/>
    </source>
</evidence>
<dbReference type="CDD" id="cd19124">
    <property type="entry name" value="AKR_AKR4A_4B"/>
    <property type="match status" value="1"/>
</dbReference>
<dbReference type="GO" id="GO:0016616">
    <property type="term" value="F:oxidoreductase activity, acting on the CH-OH group of donors, NAD or NADP as acceptor"/>
    <property type="evidence" value="ECO:0007669"/>
    <property type="project" value="InterPro"/>
</dbReference>
<evidence type="ECO:0000313" key="5">
    <source>
        <dbReference type="Proteomes" id="UP001428341"/>
    </source>
</evidence>
<comment type="pathway">
    <text evidence="1">Secondary metabolite biosynthesis; terpenoid biosynthesis.</text>
</comment>
<dbReference type="Pfam" id="PF00248">
    <property type="entry name" value="Aldo_ket_red"/>
    <property type="match status" value="1"/>
</dbReference>
<keyword evidence="5" id="KW-1185">Reference proteome</keyword>
<evidence type="ECO:0000313" key="4">
    <source>
        <dbReference type="EMBL" id="KAK9209063.1"/>
    </source>
</evidence>